<evidence type="ECO:0000313" key="6">
    <source>
        <dbReference type="EMBL" id="TCK23876.1"/>
    </source>
</evidence>
<organism evidence="6 7">
    <name type="scientific">Ancylobacter aquaticus</name>
    <dbReference type="NCBI Taxonomy" id="100"/>
    <lineage>
        <taxon>Bacteria</taxon>
        <taxon>Pseudomonadati</taxon>
        <taxon>Pseudomonadota</taxon>
        <taxon>Alphaproteobacteria</taxon>
        <taxon>Hyphomicrobiales</taxon>
        <taxon>Xanthobacteraceae</taxon>
        <taxon>Ancylobacter</taxon>
    </lineage>
</organism>
<dbReference type="SUPFAM" id="SSF158442">
    <property type="entry name" value="DsbB-like"/>
    <property type="match status" value="1"/>
</dbReference>
<evidence type="ECO:0000256" key="3">
    <source>
        <dbReference type="ARBA" id="ARBA00022989"/>
    </source>
</evidence>
<accession>A0A4V2PIB2</accession>
<dbReference type="GO" id="GO:0016020">
    <property type="term" value="C:membrane"/>
    <property type="evidence" value="ECO:0007669"/>
    <property type="project" value="UniProtKB-SubCell"/>
</dbReference>
<dbReference type="EMBL" id="SMFY01000003">
    <property type="protein sequence ID" value="TCK23876.1"/>
    <property type="molecule type" value="Genomic_DNA"/>
</dbReference>
<evidence type="ECO:0000256" key="2">
    <source>
        <dbReference type="ARBA" id="ARBA00022692"/>
    </source>
</evidence>
<dbReference type="GO" id="GO:0015035">
    <property type="term" value="F:protein-disulfide reductase activity"/>
    <property type="evidence" value="ECO:0007669"/>
    <property type="project" value="InterPro"/>
</dbReference>
<evidence type="ECO:0000256" key="4">
    <source>
        <dbReference type="ARBA" id="ARBA00023136"/>
    </source>
</evidence>
<sequence>MNKPTMGTEDAPGLLTPDLSRLLNALGLLAIGAVLLAAFYDQFIGGELPCPLCLLQRAGFVGVGVGLALNLKFGPRPSHYAIAMLSALAGDVVAVRQMLLHIVPGSGSFGAPFLGMHFYSWAALLFIVIVGGCALLLLFDRQFAPVPRVYRLGGLALFAFALIALLALGNGVSTVLECGGGLCPDDPNSYLMLDDEPPAAAPAP</sequence>
<feature type="transmembrane region" description="Helical" evidence="5">
    <location>
        <begin position="21"/>
        <end position="40"/>
    </location>
</feature>
<keyword evidence="2 5" id="KW-0812">Transmembrane</keyword>
<dbReference type="Gene3D" id="1.20.1550.10">
    <property type="entry name" value="DsbB-like"/>
    <property type="match status" value="1"/>
</dbReference>
<evidence type="ECO:0000313" key="7">
    <source>
        <dbReference type="Proteomes" id="UP000295030"/>
    </source>
</evidence>
<proteinExistence type="predicted"/>
<name>A0A4V2PIB2_ANCAQ</name>
<dbReference type="OrthoDB" id="3711263at2"/>
<dbReference type="InterPro" id="IPR003752">
    <property type="entry name" value="DiS_bond_form_DsbB/BdbC"/>
</dbReference>
<evidence type="ECO:0000256" key="1">
    <source>
        <dbReference type="ARBA" id="ARBA00004141"/>
    </source>
</evidence>
<protein>
    <submittedName>
        <fullName evidence="6">Disulfide bond formation protein DsbB</fullName>
    </submittedName>
</protein>
<dbReference type="Proteomes" id="UP000295030">
    <property type="component" value="Unassembled WGS sequence"/>
</dbReference>
<gene>
    <name evidence="6" type="ORF">EV667_3719</name>
</gene>
<feature type="transmembrane region" description="Helical" evidence="5">
    <location>
        <begin position="55"/>
        <end position="73"/>
    </location>
</feature>
<keyword evidence="7" id="KW-1185">Reference proteome</keyword>
<dbReference type="Pfam" id="PF02600">
    <property type="entry name" value="DsbB"/>
    <property type="match status" value="1"/>
</dbReference>
<dbReference type="RefSeq" id="WP_131836782.1">
    <property type="nucleotide sequence ID" value="NZ_SMFY01000003.1"/>
</dbReference>
<feature type="transmembrane region" description="Helical" evidence="5">
    <location>
        <begin position="150"/>
        <end position="168"/>
    </location>
</feature>
<comment type="subcellular location">
    <subcellularLocation>
        <location evidence="1">Membrane</location>
        <topology evidence="1">Multi-pass membrane protein</topology>
    </subcellularLocation>
</comment>
<dbReference type="GO" id="GO:0006457">
    <property type="term" value="P:protein folding"/>
    <property type="evidence" value="ECO:0007669"/>
    <property type="project" value="InterPro"/>
</dbReference>
<reference evidence="6 7" key="1">
    <citation type="submission" date="2019-03" db="EMBL/GenBank/DDBJ databases">
        <title>Genomic Encyclopedia of Type Strains, Phase IV (KMG-IV): sequencing the most valuable type-strain genomes for metagenomic binning, comparative biology and taxonomic classification.</title>
        <authorList>
            <person name="Goeker M."/>
        </authorList>
    </citation>
    <scope>NUCLEOTIDE SEQUENCE [LARGE SCALE GENOMIC DNA]</scope>
    <source>
        <strain evidence="6 7">DSM 101</strain>
    </source>
</reference>
<dbReference type="AlphaFoldDB" id="A0A4V2PIB2"/>
<feature type="transmembrane region" description="Helical" evidence="5">
    <location>
        <begin position="80"/>
        <end position="99"/>
    </location>
</feature>
<evidence type="ECO:0000256" key="5">
    <source>
        <dbReference type="SAM" id="Phobius"/>
    </source>
</evidence>
<feature type="transmembrane region" description="Helical" evidence="5">
    <location>
        <begin position="119"/>
        <end position="138"/>
    </location>
</feature>
<comment type="caution">
    <text evidence="6">The sequence shown here is derived from an EMBL/GenBank/DDBJ whole genome shotgun (WGS) entry which is preliminary data.</text>
</comment>
<dbReference type="InterPro" id="IPR023380">
    <property type="entry name" value="DsbB-like_sf"/>
</dbReference>
<keyword evidence="3 5" id="KW-1133">Transmembrane helix</keyword>
<keyword evidence="4 5" id="KW-0472">Membrane</keyword>